<sequence length="173" mass="19086">MQTIITKYKKGSSRITAVCWNGKASAQYEHALSSEDNHAFVAEKLVAGLNKSGRVKWAVIKAAPMPDNGWCFIVDYVPDVPPMHMAITVKFLSATDTKPARMKAFSWLVKKGIMVDYSSAISDASDIQQCARFAADVMLEAINDIAAEHQCQYAIADYVQTFDGDRLFTLKGV</sequence>
<accession>A0A6B9RJW2</accession>
<dbReference type="EMBL" id="MN692199">
    <property type="protein sequence ID" value="QHI00841.1"/>
    <property type="molecule type" value="Genomic_DNA"/>
</dbReference>
<dbReference type="Proteomes" id="UP000465092">
    <property type="component" value="Segment"/>
</dbReference>
<evidence type="ECO:0000313" key="2">
    <source>
        <dbReference type="Proteomes" id="UP000465092"/>
    </source>
</evidence>
<organism evidence="1 2">
    <name type="scientific">Pectobacterium phage MA12</name>
    <dbReference type="NCBI Taxonomy" id="2686474"/>
    <lineage>
        <taxon>Viruses</taxon>
        <taxon>Duplodnaviria</taxon>
        <taxon>Heunggongvirae</taxon>
        <taxon>Uroviricota</taxon>
        <taxon>Caudoviricetes</taxon>
        <taxon>Casjensviridae</taxon>
        <taxon>Newforgelanevirus</taxon>
        <taxon>Newforgelanevirus MA12</taxon>
    </lineage>
</organism>
<keyword evidence="2" id="KW-1185">Reference proteome</keyword>
<reference evidence="1 2" key="1">
    <citation type="journal article" date="2020" name="Viruses">
        <title>Genomic Characterization, Formulation and Efficacy in Planta of a Siphoviridae and Podoviridae Protection Cocktail against the Bacterial Plant Pathogens Pectobacterium spp.</title>
        <authorList>
            <person name="Zaczek-Moczydlowska M.A."/>
            <person name="Young G.K."/>
            <person name="Trudgett J."/>
            <person name="Fleming C.C."/>
            <person name="Campbell K."/>
            <person name="O'Hanlon R."/>
        </authorList>
    </citation>
    <scope>NUCLEOTIDE SEQUENCE [LARGE SCALE GENOMIC DNA]</scope>
</reference>
<gene>
    <name evidence="1" type="ORF">MA12_gp14</name>
</gene>
<protein>
    <submittedName>
        <fullName evidence="1">Uncharacterized protein</fullName>
    </submittedName>
</protein>
<proteinExistence type="predicted"/>
<name>A0A6B9RJW2_9CAUD</name>
<evidence type="ECO:0000313" key="1">
    <source>
        <dbReference type="EMBL" id="QHI00841.1"/>
    </source>
</evidence>